<dbReference type="EMBL" id="BEYU01000040">
    <property type="protein sequence ID" value="GBG28343.1"/>
    <property type="molecule type" value="Genomic_DNA"/>
</dbReference>
<dbReference type="Proteomes" id="UP000241890">
    <property type="component" value="Unassembled WGS sequence"/>
</dbReference>
<organism evidence="2 3">
    <name type="scientific">Hondaea fermentalgiana</name>
    <dbReference type="NCBI Taxonomy" id="2315210"/>
    <lineage>
        <taxon>Eukaryota</taxon>
        <taxon>Sar</taxon>
        <taxon>Stramenopiles</taxon>
        <taxon>Bigyra</taxon>
        <taxon>Labyrinthulomycetes</taxon>
        <taxon>Thraustochytrida</taxon>
        <taxon>Thraustochytriidae</taxon>
        <taxon>Hondaea</taxon>
    </lineage>
</organism>
<comment type="caution">
    <text evidence="2">The sequence shown here is derived from an EMBL/GenBank/DDBJ whole genome shotgun (WGS) entry which is preliminary data.</text>
</comment>
<name>A0A2R5GI59_9STRA</name>
<keyword evidence="3" id="KW-1185">Reference proteome</keyword>
<accession>A0A2R5GI59</accession>
<proteinExistence type="predicted"/>
<protein>
    <submittedName>
        <fullName evidence="2">Uncharacterized protein</fullName>
    </submittedName>
</protein>
<dbReference type="InParanoid" id="A0A2R5GI59"/>
<dbReference type="AlphaFoldDB" id="A0A2R5GI59"/>
<feature type="region of interest" description="Disordered" evidence="1">
    <location>
        <begin position="27"/>
        <end position="58"/>
    </location>
</feature>
<sequence length="204" mass="23082">MGELELQLLPVKKRRLAELRLEAEASGAGTGAACTRNKRRDPRFLPQDDPENTDPVAAAAAAAPMGEDLRERAINLEAALRVSNKHFSRACEDMKNCSVCEIEFESQDARIQSVTSIAKRVDDIKRRRRAHSPLPHFVSQREHNLRLRQGVSVYMRQMKAAILTRKRCPACRRDFTFDELAGVLKMMDRKTNPLFLSLTSSLVH</sequence>
<evidence type="ECO:0000313" key="2">
    <source>
        <dbReference type="EMBL" id="GBG28343.1"/>
    </source>
</evidence>
<gene>
    <name evidence="2" type="ORF">FCC1311_045662</name>
</gene>
<evidence type="ECO:0000313" key="3">
    <source>
        <dbReference type="Proteomes" id="UP000241890"/>
    </source>
</evidence>
<evidence type="ECO:0000256" key="1">
    <source>
        <dbReference type="SAM" id="MobiDB-lite"/>
    </source>
</evidence>
<reference evidence="2 3" key="1">
    <citation type="submission" date="2017-12" db="EMBL/GenBank/DDBJ databases">
        <title>Sequencing, de novo assembly and annotation of complete genome of a new Thraustochytrid species, strain FCC1311.</title>
        <authorList>
            <person name="Sedici K."/>
            <person name="Godart F."/>
            <person name="Aiese Cigliano R."/>
            <person name="Sanseverino W."/>
            <person name="Barakat M."/>
            <person name="Ortet P."/>
            <person name="Marechal E."/>
            <person name="Cagnac O."/>
            <person name="Amato A."/>
        </authorList>
    </citation>
    <scope>NUCLEOTIDE SEQUENCE [LARGE SCALE GENOMIC DNA]</scope>
</reference>